<reference evidence="2" key="2">
    <citation type="submission" date="2013-07" db="EMBL/GenBank/DDBJ databases">
        <authorList>
            <consortium name="The Broad Institute Genome Sequencing Platform"/>
            <person name="Cuomo C."/>
            <person name="Litvintseva A."/>
            <person name="Chen Y."/>
            <person name="Heitman J."/>
            <person name="Sun S."/>
            <person name="Springer D."/>
            <person name="Dromer F."/>
            <person name="Young S.K."/>
            <person name="Zeng Q."/>
            <person name="Gargeya S."/>
            <person name="Fitzgerald M."/>
            <person name="Abouelleil A."/>
            <person name="Alvarado L."/>
            <person name="Berlin A.M."/>
            <person name="Chapman S.B."/>
            <person name="Dewar J."/>
            <person name="Goldberg J."/>
            <person name="Griggs A."/>
            <person name="Gujja S."/>
            <person name="Hansen M."/>
            <person name="Howarth C."/>
            <person name="Imamovic A."/>
            <person name="Larimer J."/>
            <person name="McCowan C."/>
            <person name="Murphy C."/>
            <person name="Pearson M."/>
            <person name="Priest M."/>
            <person name="Roberts A."/>
            <person name="Saif S."/>
            <person name="Shea T."/>
            <person name="Sykes S."/>
            <person name="Wortman J."/>
            <person name="Nusbaum C."/>
            <person name="Birren B."/>
        </authorList>
    </citation>
    <scope>NUCLEOTIDE SEQUENCE</scope>
    <source>
        <strain evidence="2">CBS 10118</strain>
    </source>
</reference>
<reference evidence="1" key="3">
    <citation type="submission" date="2014-01" db="EMBL/GenBank/DDBJ databases">
        <title>Evolution of pathogenesis and genome organization in the Tremellales.</title>
        <authorList>
            <person name="Cuomo C."/>
            <person name="Litvintseva A."/>
            <person name="Heitman J."/>
            <person name="Chen Y."/>
            <person name="Sun S."/>
            <person name="Springer D."/>
            <person name="Dromer F."/>
            <person name="Young S."/>
            <person name="Zeng Q."/>
            <person name="Chapman S."/>
            <person name="Gujja S."/>
            <person name="Saif S."/>
            <person name="Birren B."/>
        </authorList>
    </citation>
    <scope>NUCLEOTIDE SEQUENCE</scope>
    <source>
        <strain evidence="1">CBS 10118</strain>
    </source>
</reference>
<dbReference type="EMBL" id="CP144544">
    <property type="protein sequence ID" value="WVW83644.1"/>
    <property type="molecule type" value="Genomic_DNA"/>
</dbReference>
<reference evidence="2" key="4">
    <citation type="submission" date="2024-02" db="EMBL/GenBank/DDBJ databases">
        <title>Comparative genomics of Cryptococcus and Kwoniella reveals pathogenesis evolution and contrasting modes of karyotype evolution via chromosome fusion or intercentromeric recombination.</title>
        <authorList>
            <person name="Coelho M.A."/>
            <person name="David-Palma M."/>
            <person name="Shea T."/>
            <person name="Bowers K."/>
            <person name="McGinley-Smith S."/>
            <person name="Mohammad A.W."/>
            <person name="Gnirke A."/>
            <person name="Yurkov A.M."/>
            <person name="Nowrousian M."/>
            <person name="Sun S."/>
            <person name="Cuomo C.A."/>
            <person name="Heitman J."/>
        </authorList>
    </citation>
    <scope>NUCLEOTIDE SEQUENCE</scope>
    <source>
        <strain evidence="2">CBS 10118</strain>
    </source>
</reference>
<dbReference type="AlphaFoldDB" id="A0A1B9G1S2"/>
<protein>
    <submittedName>
        <fullName evidence="1">Uncharacterized protein</fullName>
    </submittedName>
</protein>
<name>A0A1B9G1S2_9TREE</name>
<evidence type="ECO:0000313" key="1">
    <source>
        <dbReference type="EMBL" id="OCF24973.1"/>
    </source>
</evidence>
<keyword evidence="3" id="KW-1185">Reference proteome</keyword>
<gene>
    <name evidence="1" type="ORF">I302_04783</name>
    <name evidence="2" type="ORF">I302_105665</name>
</gene>
<dbReference type="VEuPathDB" id="FungiDB:I302_04783"/>
<dbReference type="EMBL" id="KI894021">
    <property type="protein sequence ID" value="OCF24973.1"/>
    <property type="molecule type" value="Genomic_DNA"/>
</dbReference>
<evidence type="ECO:0000313" key="2">
    <source>
        <dbReference type="EMBL" id="WVW83644.1"/>
    </source>
</evidence>
<proteinExistence type="predicted"/>
<dbReference type="GeneID" id="30209182"/>
<organism evidence="1">
    <name type="scientific">Kwoniella bestiolae CBS 10118</name>
    <dbReference type="NCBI Taxonomy" id="1296100"/>
    <lineage>
        <taxon>Eukaryota</taxon>
        <taxon>Fungi</taxon>
        <taxon>Dikarya</taxon>
        <taxon>Basidiomycota</taxon>
        <taxon>Agaricomycotina</taxon>
        <taxon>Tremellomycetes</taxon>
        <taxon>Tremellales</taxon>
        <taxon>Cryptococcaceae</taxon>
        <taxon>Kwoniella</taxon>
    </lineage>
</organism>
<dbReference type="RefSeq" id="XP_019046043.1">
    <property type="nucleotide sequence ID" value="XM_019191413.1"/>
</dbReference>
<dbReference type="Proteomes" id="UP000092730">
    <property type="component" value="Chromosome 4"/>
</dbReference>
<dbReference type="KEGG" id="kbi:30209182"/>
<evidence type="ECO:0000313" key="3">
    <source>
        <dbReference type="Proteomes" id="UP000092730"/>
    </source>
</evidence>
<accession>A0A1B9G1S2</accession>
<reference evidence="1" key="1">
    <citation type="submission" date="2013-07" db="EMBL/GenBank/DDBJ databases">
        <title>The Genome Sequence of Cryptococcus bestiolae CBS10118.</title>
        <authorList>
            <consortium name="The Broad Institute Genome Sequencing Platform"/>
            <person name="Cuomo C."/>
            <person name="Litvintseva A."/>
            <person name="Chen Y."/>
            <person name="Heitman J."/>
            <person name="Sun S."/>
            <person name="Springer D."/>
            <person name="Dromer F."/>
            <person name="Young S.K."/>
            <person name="Zeng Q."/>
            <person name="Gargeya S."/>
            <person name="Fitzgerald M."/>
            <person name="Abouelleil A."/>
            <person name="Alvarado L."/>
            <person name="Berlin A.M."/>
            <person name="Chapman S.B."/>
            <person name="Dewar J."/>
            <person name="Goldberg J."/>
            <person name="Griggs A."/>
            <person name="Gujja S."/>
            <person name="Hansen M."/>
            <person name="Howarth C."/>
            <person name="Imamovic A."/>
            <person name="Larimer J."/>
            <person name="McCowan C."/>
            <person name="Murphy C."/>
            <person name="Pearson M."/>
            <person name="Priest M."/>
            <person name="Roberts A."/>
            <person name="Saif S."/>
            <person name="Shea T."/>
            <person name="Sykes S."/>
            <person name="Wortman J."/>
            <person name="Nusbaum C."/>
            <person name="Birren B."/>
        </authorList>
    </citation>
    <scope>NUCLEOTIDE SEQUENCE [LARGE SCALE GENOMIC DNA]</scope>
    <source>
        <strain evidence="1">CBS 10118</strain>
    </source>
</reference>
<sequence length="257" mass="29572">MFKVYDHCLDALTSEAYDVPATKKERSESGDWTNLNKALNDARERSKQSWLSLRNCIPSMINRNFENIKNATNCMSTLSTLSTPDELSKDRRRILILGDFNSWCFKKAERLYTRCSSEKERRIQADDALWQDRMAEVRQACTEWHFLSAEARHESFDFAIPLLTDAVTKTQNFVNKSSSRPASGSVTAKSERNEWIESRNSIKANEELLFVLSNAADHGYQAETIRVKWEDWKRFDKLADDVDGPKRADPSSVGEQD</sequence>